<dbReference type="AlphaFoldDB" id="A0AAN9QIY0"/>
<name>A0AAN9QIY0_PHACN</name>
<dbReference type="Proteomes" id="UP001374584">
    <property type="component" value="Unassembled WGS sequence"/>
</dbReference>
<gene>
    <name evidence="1" type="ORF">VNO80_29887</name>
</gene>
<comment type="caution">
    <text evidence="1">The sequence shown here is derived from an EMBL/GenBank/DDBJ whole genome shotgun (WGS) entry which is preliminary data.</text>
</comment>
<accession>A0AAN9QIY0</accession>
<dbReference type="EMBL" id="JAYMYR010000011">
    <property type="protein sequence ID" value="KAK7333123.1"/>
    <property type="molecule type" value="Genomic_DNA"/>
</dbReference>
<reference evidence="1 2" key="1">
    <citation type="submission" date="2024-01" db="EMBL/GenBank/DDBJ databases">
        <title>The genomes of 5 underutilized Papilionoideae crops provide insights into root nodulation and disease resistanc.</title>
        <authorList>
            <person name="Jiang F."/>
        </authorList>
    </citation>
    <scope>NUCLEOTIDE SEQUENCE [LARGE SCALE GENOMIC DNA]</scope>
    <source>
        <strain evidence="1">JINMINGXINNONG_FW02</strain>
        <tissue evidence="1">Leaves</tissue>
    </source>
</reference>
<evidence type="ECO:0000313" key="2">
    <source>
        <dbReference type="Proteomes" id="UP001374584"/>
    </source>
</evidence>
<protein>
    <submittedName>
        <fullName evidence="1">Uncharacterized protein</fullName>
    </submittedName>
</protein>
<proteinExistence type="predicted"/>
<evidence type="ECO:0000313" key="1">
    <source>
        <dbReference type="EMBL" id="KAK7333123.1"/>
    </source>
</evidence>
<organism evidence="1 2">
    <name type="scientific">Phaseolus coccineus</name>
    <name type="common">Scarlet runner bean</name>
    <name type="synonym">Phaseolus multiflorus</name>
    <dbReference type="NCBI Taxonomy" id="3886"/>
    <lineage>
        <taxon>Eukaryota</taxon>
        <taxon>Viridiplantae</taxon>
        <taxon>Streptophyta</taxon>
        <taxon>Embryophyta</taxon>
        <taxon>Tracheophyta</taxon>
        <taxon>Spermatophyta</taxon>
        <taxon>Magnoliopsida</taxon>
        <taxon>eudicotyledons</taxon>
        <taxon>Gunneridae</taxon>
        <taxon>Pentapetalae</taxon>
        <taxon>rosids</taxon>
        <taxon>fabids</taxon>
        <taxon>Fabales</taxon>
        <taxon>Fabaceae</taxon>
        <taxon>Papilionoideae</taxon>
        <taxon>50 kb inversion clade</taxon>
        <taxon>NPAAA clade</taxon>
        <taxon>indigoferoid/millettioid clade</taxon>
        <taxon>Phaseoleae</taxon>
        <taxon>Phaseolus</taxon>
    </lineage>
</organism>
<keyword evidence="2" id="KW-1185">Reference proteome</keyword>
<sequence>MELLEALSTMHSVFMLFNLPNNLQSWNVLGLVLILPVKLSGVGASKATDVYCTSTKGPKCFLSKTYAAQDMILPSLGAYGSYSML</sequence>